<evidence type="ECO:0000313" key="2">
    <source>
        <dbReference type="EMBL" id="GAW95650.1"/>
    </source>
</evidence>
<keyword evidence="3" id="KW-1185">Reference proteome</keyword>
<keyword evidence="1" id="KW-1133">Transmembrane helix</keyword>
<dbReference type="Proteomes" id="UP000197068">
    <property type="component" value="Unassembled WGS sequence"/>
</dbReference>
<proteinExistence type="predicted"/>
<keyword evidence="1" id="KW-0812">Transmembrane</keyword>
<name>A0ABQ0MTG1_9GAMM</name>
<protein>
    <submittedName>
        <fullName evidence="2">Uncharacterized protein</fullName>
    </submittedName>
</protein>
<feature type="transmembrane region" description="Helical" evidence="1">
    <location>
        <begin position="17"/>
        <end position="38"/>
    </location>
</feature>
<evidence type="ECO:0000256" key="1">
    <source>
        <dbReference type="SAM" id="Phobius"/>
    </source>
</evidence>
<reference evidence="2 3" key="1">
    <citation type="submission" date="2017-06" db="EMBL/GenBank/DDBJ databases">
        <title>Whole Genome Sequences of Colwellia marinimaniae MTCD1.</title>
        <authorList>
            <person name="Kusumoto H."/>
            <person name="Inoue M."/>
            <person name="Tanikawa K."/>
            <person name="Maeji H."/>
            <person name="Cameron J.H."/>
            <person name="Bartlett D.H."/>
        </authorList>
    </citation>
    <scope>NUCLEOTIDE SEQUENCE [LARGE SCALE GENOMIC DNA]</scope>
    <source>
        <strain evidence="2 3">MTCD1</strain>
    </source>
</reference>
<accession>A0ABQ0MTG1</accession>
<sequence>MNILIDSLFFVVAKHPVATILIIFIALLISSVNTIGALS</sequence>
<organism evidence="2 3">
    <name type="scientific">Colwellia marinimaniae</name>
    <dbReference type="NCBI Taxonomy" id="1513592"/>
    <lineage>
        <taxon>Bacteria</taxon>
        <taxon>Pseudomonadati</taxon>
        <taxon>Pseudomonadota</taxon>
        <taxon>Gammaproteobacteria</taxon>
        <taxon>Alteromonadales</taxon>
        <taxon>Colwelliaceae</taxon>
        <taxon>Colwellia</taxon>
    </lineage>
</organism>
<evidence type="ECO:0000313" key="3">
    <source>
        <dbReference type="Proteomes" id="UP000197068"/>
    </source>
</evidence>
<gene>
    <name evidence="2" type="ORF">MTCD1_01253</name>
</gene>
<keyword evidence="1" id="KW-0472">Membrane</keyword>
<comment type="caution">
    <text evidence="2">The sequence shown here is derived from an EMBL/GenBank/DDBJ whole genome shotgun (WGS) entry which is preliminary data.</text>
</comment>
<dbReference type="EMBL" id="BDQM01000007">
    <property type="protein sequence ID" value="GAW95650.1"/>
    <property type="molecule type" value="Genomic_DNA"/>
</dbReference>